<dbReference type="EMBL" id="PYYB01000002">
    <property type="protein sequence ID" value="PTL56091.1"/>
    <property type="molecule type" value="Genomic_DNA"/>
</dbReference>
<accession>A0A2T4UE85</accession>
<reference evidence="3 4" key="1">
    <citation type="submission" date="2018-03" db="EMBL/GenBank/DDBJ databases">
        <title>Aquarubrobacter algicola gen. nov., sp. nov., a novel actinobacterium isolated from shallow eutrophic lake during the end of cyanobacterial harmful algal blooms.</title>
        <authorList>
            <person name="Chun S.J."/>
        </authorList>
    </citation>
    <scope>NUCLEOTIDE SEQUENCE [LARGE SCALE GENOMIC DNA]</scope>
    <source>
        <strain evidence="3 4">Seoho-28</strain>
    </source>
</reference>
<evidence type="ECO:0000313" key="3">
    <source>
        <dbReference type="EMBL" id="PTL56091.1"/>
    </source>
</evidence>
<organism evidence="3 4">
    <name type="scientific">Paraconexibacter algicola</name>
    <dbReference type="NCBI Taxonomy" id="2133960"/>
    <lineage>
        <taxon>Bacteria</taxon>
        <taxon>Bacillati</taxon>
        <taxon>Actinomycetota</taxon>
        <taxon>Thermoleophilia</taxon>
        <taxon>Solirubrobacterales</taxon>
        <taxon>Paraconexibacteraceae</taxon>
        <taxon>Paraconexibacter</taxon>
    </lineage>
</organism>
<comment type="caution">
    <text evidence="3">The sequence shown here is derived from an EMBL/GenBank/DDBJ whole genome shotgun (WGS) entry which is preliminary data.</text>
</comment>
<feature type="region of interest" description="Disordered" evidence="1">
    <location>
        <begin position="24"/>
        <end position="50"/>
    </location>
</feature>
<evidence type="ECO:0000313" key="4">
    <source>
        <dbReference type="Proteomes" id="UP000240739"/>
    </source>
</evidence>
<protein>
    <submittedName>
        <fullName evidence="3">Uncharacterized protein</fullName>
    </submittedName>
</protein>
<proteinExistence type="predicted"/>
<dbReference type="Proteomes" id="UP000240739">
    <property type="component" value="Unassembled WGS sequence"/>
</dbReference>
<dbReference type="RefSeq" id="WP_107569810.1">
    <property type="nucleotide sequence ID" value="NZ_PYYB01000002.1"/>
</dbReference>
<dbReference type="AlphaFoldDB" id="A0A2T4UE85"/>
<evidence type="ECO:0000256" key="1">
    <source>
        <dbReference type="SAM" id="MobiDB-lite"/>
    </source>
</evidence>
<gene>
    <name evidence="3" type="ORF">C7Y72_13920</name>
</gene>
<feature type="signal peptide" evidence="2">
    <location>
        <begin position="1"/>
        <end position="25"/>
    </location>
</feature>
<evidence type="ECO:0000256" key="2">
    <source>
        <dbReference type="SAM" id="SignalP"/>
    </source>
</evidence>
<keyword evidence="2" id="KW-0732">Signal</keyword>
<name>A0A2T4UE85_9ACTN</name>
<keyword evidence="4" id="KW-1185">Reference proteome</keyword>
<sequence>MLARRLLLLLSILLLTAALSSALTASSRDDGDDAPPLRLTPPTSPDDRVTANLPAERAVRARVGDVVVLRVRSADADRAEIRGLGVDVAVGSGLDGELLLVADRPGRFPVTLRYSGREIGTLAVADR</sequence>
<feature type="chain" id="PRO_5038423886" evidence="2">
    <location>
        <begin position="26"/>
        <end position="127"/>
    </location>
</feature>